<dbReference type="AlphaFoldDB" id="A0A098FN31"/>
<evidence type="ECO:0000259" key="1">
    <source>
        <dbReference type="Pfam" id="PF01243"/>
    </source>
</evidence>
<protein>
    <submittedName>
        <fullName evidence="3">HugZ family protein</fullName>
    </submittedName>
</protein>
<dbReference type="Gene3D" id="3.20.180.10">
    <property type="entry name" value="PNP-oxidase-like"/>
    <property type="match status" value="1"/>
</dbReference>
<accession>A0A098FN31</accession>
<feature type="domain" description="DUF2470" evidence="2">
    <location>
        <begin position="162"/>
        <end position="232"/>
    </location>
</feature>
<dbReference type="InterPro" id="IPR011576">
    <property type="entry name" value="Pyridox_Oxase_N"/>
</dbReference>
<comment type="caution">
    <text evidence="3">The sequence shown here is derived from an EMBL/GenBank/DDBJ whole genome shotgun (WGS) entry which is preliminary data.</text>
</comment>
<dbReference type="InterPro" id="IPR019595">
    <property type="entry name" value="DUF2470"/>
</dbReference>
<evidence type="ECO:0000259" key="2">
    <source>
        <dbReference type="Pfam" id="PF10615"/>
    </source>
</evidence>
<dbReference type="OrthoDB" id="9776211at2"/>
<sequence>MSAEASKHARQLLLKEYRGVLSTHSQAMPGFPFGSVVPYCLDANGWPLILISRIAQHTRNLKADGRCSLLVGERAAEDVQAAGRLTLLAEARQLAEPAAIESAAQRYYRYFPESRDYHRVHDFDFWVLEPVRWRYIGGFGAIHWLDHVALANPFAIESGEVEQGMVEHMNDDHAAAIARYVEQAGLPQSAPAQMVGIDSEGFHLRIGQALHWLAFPEPCETPMAVRQALVAMARG</sequence>
<dbReference type="PANTHER" id="PTHR13343:SF17">
    <property type="entry name" value="CELLULAR REPRESSOR OF E1A-STIMULATED GENES, ISOFORM A"/>
    <property type="match status" value="1"/>
</dbReference>
<feature type="domain" description="Pyridoxamine 5'-phosphate oxidase N-terminal" evidence="1">
    <location>
        <begin position="7"/>
        <end position="136"/>
    </location>
</feature>
<reference evidence="3 4" key="1">
    <citation type="submission" date="2018-10" db="EMBL/GenBank/DDBJ databases">
        <title>Transmission dynamics of multidrug resistant bacteria on intensive care unit surfaces.</title>
        <authorList>
            <person name="D'Souza A.W."/>
            <person name="Potter R.F."/>
            <person name="Wallace M."/>
            <person name="Shupe A."/>
            <person name="Patel S."/>
            <person name="Sun S."/>
            <person name="Gul D."/>
            <person name="Kwon J.H."/>
            <person name="Andleeb S."/>
            <person name="Burnham C.-A.D."/>
            <person name="Dantas G."/>
        </authorList>
    </citation>
    <scope>NUCLEOTIDE SEQUENCE [LARGE SCALE GENOMIC DNA]</scope>
    <source>
        <strain evidence="3 4">PX_177</strain>
    </source>
</reference>
<dbReference type="STRING" id="271420.SAMN05216535_3468"/>
<evidence type="ECO:0000313" key="3">
    <source>
        <dbReference type="EMBL" id="RRV04643.1"/>
    </source>
</evidence>
<dbReference type="Proteomes" id="UP000276506">
    <property type="component" value="Unassembled WGS sequence"/>
</dbReference>
<dbReference type="GO" id="GO:0005737">
    <property type="term" value="C:cytoplasm"/>
    <property type="evidence" value="ECO:0007669"/>
    <property type="project" value="UniProtKB-ARBA"/>
</dbReference>
<dbReference type="Pfam" id="PF01243">
    <property type="entry name" value="PNPOx_N"/>
    <property type="match status" value="1"/>
</dbReference>
<dbReference type="Pfam" id="PF10615">
    <property type="entry name" value="DUF2470"/>
    <property type="match status" value="1"/>
</dbReference>
<dbReference type="RefSeq" id="WP_041013121.1">
    <property type="nucleotide sequence ID" value="NZ_RHQL01000022.1"/>
</dbReference>
<evidence type="ECO:0000313" key="4">
    <source>
        <dbReference type="Proteomes" id="UP000276506"/>
    </source>
</evidence>
<dbReference type="Gene3D" id="2.30.110.10">
    <property type="entry name" value="Electron Transport, Fmn-binding Protein, Chain A"/>
    <property type="match status" value="1"/>
</dbReference>
<dbReference type="InterPro" id="IPR037119">
    <property type="entry name" value="Haem_oxidase_HugZ-like_sf"/>
</dbReference>
<dbReference type="InterPro" id="IPR012349">
    <property type="entry name" value="Split_barrel_FMN-bd"/>
</dbReference>
<proteinExistence type="predicted"/>
<dbReference type="EMBL" id="RHQL01000022">
    <property type="protein sequence ID" value="RRV04643.1"/>
    <property type="molecule type" value="Genomic_DNA"/>
</dbReference>
<gene>
    <name evidence="3" type="ORF">EGJ28_22255</name>
</gene>
<organism evidence="3 4">
    <name type="scientific">Stutzerimonas xanthomarina</name>
    <dbReference type="NCBI Taxonomy" id="271420"/>
    <lineage>
        <taxon>Bacteria</taxon>
        <taxon>Pseudomonadati</taxon>
        <taxon>Pseudomonadota</taxon>
        <taxon>Gammaproteobacteria</taxon>
        <taxon>Pseudomonadales</taxon>
        <taxon>Pseudomonadaceae</taxon>
        <taxon>Stutzerimonas</taxon>
    </lineage>
</organism>
<name>A0A098FN31_9GAMM</name>
<dbReference type="SUPFAM" id="SSF50475">
    <property type="entry name" value="FMN-binding split barrel"/>
    <property type="match status" value="1"/>
</dbReference>
<dbReference type="PANTHER" id="PTHR13343">
    <property type="entry name" value="CREG1 PROTEIN"/>
    <property type="match status" value="1"/>
</dbReference>